<dbReference type="Pfam" id="PF08044">
    <property type="entry name" value="DUF1707"/>
    <property type="match status" value="1"/>
</dbReference>
<dbReference type="RefSeq" id="WP_393172268.1">
    <property type="nucleotide sequence ID" value="NZ_JBICRM010000025.1"/>
</dbReference>
<proteinExistence type="predicted"/>
<gene>
    <name evidence="2" type="ORF">ACFLIM_33190</name>
</gene>
<name>A0ABW7AL48_9ACTN</name>
<evidence type="ECO:0000313" key="2">
    <source>
        <dbReference type="EMBL" id="MFG1708076.1"/>
    </source>
</evidence>
<protein>
    <submittedName>
        <fullName evidence="2">DUF1707 domain-containing protein</fullName>
    </submittedName>
</protein>
<keyword evidence="3" id="KW-1185">Reference proteome</keyword>
<comment type="caution">
    <text evidence="2">The sequence shown here is derived from an EMBL/GenBank/DDBJ whole genome shotgun (WGS) entry which is preliminary data.</text>
</comment>
<dbReference type="InterPro" id="IPR012551">
    <property type="entry name" value="DUF1707_SHOCT-like"/>
</dbReference>
<dbReference type="EMBL" id="JBICRM010000025">
    <property type="protein sequence ID" value="MFG1708076.1"/>
    <property type="molecule type" value="Genomic_DNA"/>
</dbReference>
<sequence>MTDDPALRASDADRDRVAAALGEALATGRFTSADEGRRCARSGG</sequence>
<dbReference type="Proteomes" id="UP001603978">
    <property type="component" value="Unassembled WGS sequence"/>
</dbReference>
<evidence type="ECO:0000313" key="3">
    <source>
        <dbReference type="Proteomes" id="UP001603978"/>
    </source>
</evidence>
<organism evidence="2 3">
    <name type="scientific">Nonomuraea marmarensis</name>
    <dbReference type="NCBI Taxonomy" id="3351344"/>
    <lineage>
        <taxon>Bacteria</taxon>
        <taxon>Bacillati</taxon>
        <taxon>Actinomycetota</taxon>
        <taxon>Actinomycetes</taxon>
        <taxon>Streptosporangiales</taxon>
        <taxon>Streptosporangiaceae</taxon>
        <taxon>Nonomuraea</taxon>
    </lineage>
</organism>
<evidence type="ECO:0000259" key="1">
    <source>
        <dbReference type="Pfam" id="PF08044"/>
    </source>
</evidence>
<feature type="domain" description="DUF1707" evidence="1">
    <location>
        <begin position="7"/>
        <end position="40"/>
    </location>
</feature>
<reference evidence="2 3" key="1">
    <citation type="submission" date="2024-10" db="EMBL/GenBank/DDBJ databases">
        <authorList>
            <person name="Topkara A.R."/>
            <person name="Saygin H."/>
        </authorList>
    </citation>
    <scope>NUCLEOTIDE SEQUENCE [LARGE SCALE GENOMIC DNA]</scope>
    <source>
        <strain evidence="2 3">M3C6</strain>
    </source>
</reference>
<accession>A0ABW7AL48</accession>